<evidence type="ECO:0000313" key="3">
    <source>
        <dbReference type="EMBL" id="KAI7745293.1"/>
    </source>
</evidence>
<comment type="caution">
    <text evidence="3">The sequence shown here is derived from an EMBL/GenBank/DDBJ whole genome shotgun (WGS) entry which is preliminary data.</text>
</comment>
<dbReference type="AlphaFoldDB" id="A0AAD5CNG9"/>
<dbReference type="GO" id="GO:0004866">
    <property type="term" value="F:endopeptidase inhibitor activity"/>
    <property type="evidence" value="ECO:0007669"/>
    <property type="project" value="InterPro"/>
</dbReference>
<reference evidence="3" key="1">
    <citation type="submission" date="2022-06" db="EMBL/GenBank/DDBJ databases">
        <title>Uncovering the hologenomic basis of an extraordinary plant invasion.</title>
        <authorList>
            <person name="Bieker V.C."/>
            <person name="Martin M.D."/>
            <person name="Gilbert T."/>
            <person name="Hodgins K."/>
            <person name="Battlay P."/>
            <person name="Petersen B."/>
            <person name="Wilson J."/>
        </authorList>
    </citation>
    <scope>NUCLEOTIDE SEQUENCE</scope>
    <source>
        <strain evidence="3">AA19_3_7</strain>
        <tissue evidence="3">Leaf</tissue>
    </source>
</reference>
<feature type="chain" id="PRO_5041937087" evidence="2">
    <location>
        <begin position="20"/>
        <end position="196"/>
    </location>
</feature>
<keyword evidence="2" id="KW-0732">Signal</keyword>
<dbReference type="Gene3D" id="2.80.10.50">
    <property type="match status" value="1"/>
</dbReference>
<keyword evidence="4" id="KW-1185">Reference proteome</keyword>
<dbReference type="SMART" id="SM00452">
    <property type="entry name" value="STI"/>
    <property type="match status" value="1"/>
</dbReference>
<comment type="similarity">
    <text evidence="1">Belongs to the protease inhibitor I3 (leguminous Kunitz-type inhibitor) family.</text>
</comment>
<evidence type="ECO:0000313" key="4">
    <source>
        <dbReference type="Proteomes" id="UP001206925"/>
    </source>
</evidence>
<dbReference type="InterPro" id="IPR011065">
    <property type="entry name" value="Kunitz_inhibitor_STI-like_sf"/>
</dbReference>
<proteinExistence type="inferred from homology"/>
<dbReference type="Proteomes" id="UP001206925">
    <property type="component" value="Unassembled WGS sequence"/>
</dbReference>
<feature type="signal peptide" evidence="2">
    <location>
        <begin position="1"/>
        <end position="19"/>
    </location>
</feature>
<evidence type="ECO:0000256" key="2">
    <source>
        <dbReference type="SAM" id="SignalP"/>
    </source>
</evidence>
<dbReference type="PANTHER" id="PTHR33107">
    <property type="entry name" value="KUNITZ TRYPSIN INHIBITOR 2"/>
    <property type="match status" value="1"/>
</dbReference>
<dbReference type="PRINTS" id="PR00291">
    <property type="entry name" value="KUNITZINHBTR"/>
</dbReference>
<dbReference type="CDD" id="cd23375">
    <property type="entry name" value="beta-trefoil_STI_VvMLP-like"/>
    <property type="match status" value="1"/>
</dbReference>
<name>A0AAD5CNG9_AMBAR</name>
<evidence type="ECO:0000256" key="1">
    <source>
        <dbReference type="ARBA" id="ARBA00005440"/>
    </source>
</evidence>
<accession>A0AAD5CNG9</accession>
<dbReference type="SUPFAM" id="SSF50386">
    <property type="entry name" value="STI-like"/>
    <property type="match status" value="1"/>
</dbReference>
<dbReference type="Pfam" id="PF00197">
    <property type="entry name" value="Kunitz_legume"/>
    <property type="match status" value="1"/>
</dbReference>
<protein>
    <submittedName>
        <fullName evidence="3">Uncharacterized protein</fullName>
    </submittedName>
</protein>
<dbReference type="InterPro" id="IPR002160">
    <property type="entry name" value="Prot_inh_Kunz-lg"/>
</dbReference>
<dbReference type="EMBL" id="JAMZMK010007300">
    <property type="protein sequence ID" value="KAI7745293.1"/>
    <property type="molecule type" value="Genomic_DNA"/>
</dbReference>
<organism evidence="3 4">
    <name type="scientific">Ambrosia artemisiifolia</name>
    <name type="common">Common ragweed</name>
    <dbReference type="NCBI Taxonomy" id="4212"/>
    <lineage>
        <taxon>Eukaryota</taxon>
        <taxon>Viridiplantae</taxon>
        <taxon>Streptophyta</taxon>
        <taxon>Embryophyta</taxon>
        <taxon>Tracheophyta</taxon>
        <taxon>Spermatophyta</taxon>
        <taxon>Magnoliopsida</taxon>
        <taxon>eudicotyledons</taxon>
        <taxon>Gunneridae</taxon>
        <taxon>Pentapetalae</taxon>
        <taxon>asterids</taxon>
        <taxon>campanulids</taxon>
        <taxon>Asterales</taxon>
        <taxon>Asteraceae</taxon>
        <taxon>Asteroideae</taxon>
        <taxon>Heliantheae alliance</taxon>
        <taxon>Heliantheae</taxon>
        <taxon>Ambrosia</taxon>
    </lineage>
</organism>
<sequence length="196" mass="21540">MKISFFVFLVFSTLSLSSAQSTSAVLDINRNFIRYGARYYILPVISGRGGGIALTPTSINQKCPLNVVQENIDDRNGLPLSFIPANTKDAIIRESSDLNIMFPSVTICGKPPVWKLEAMNGQWFISSRGTLGSPGMNTLSNWFKIEKYGGNGYKLVYCPMVCNTCKPVCGDIGVAKNGRRSLILSKEPLIVMFKKA</sequence>
<dbReference type="PANTHER" id="PTHR33107:SF5">
    <property type="entry name" value="KUNITZ TRYPSIN INHIBITOR 5"/>
    <property type="match status" value="1"/>
</dbReference>
<gene>
    <name evidence="3" type="ORF">M8C21_017214</name>
</gene>